<dbReference type="EMBL" id="CCMZ01000056">
    <property type="protein sequence ID" value="CDX26753.1"/>
    <property type="molecule type" value="Genomic_DNA"/>
</dbReference>
<proteinExistence type="predicted"/>
<name>A0A090EF62_MESPL</name>
<evidence type="ECO:0000313" key="1">
    <source>
        <dbReference type="EMBL" id="CDX26753.1"/>
    </source>
</evidence>
<evidence type="ECO:0000313" key="2">
    <source>
        <dbReference type="Proteomes" id="UP000045285"/>
    </source>
</evidence>
<reference evidence="2" key="1">
    <citation type="submission" date="2014-08" db="EMBL/GenBank/DDBJ databases">
        <authorList>
            <person name="Moulin L."/>
        </authorList>
    </citation>
    <scope>NUCLEOTIDE SEQUENCE [LARGE SCALE GENOMIC DNA]</scope>
</reference>
<protein>
    <submittedName>
        <fullName evidence="1">Uncharacterized protein</fullName>
    </submittedName>
</protein>
<accession>A0A090EF62</accession>
<organism evidence="1 2">
    <name type="scientific">Mesorhizobium plurifarium</name>
    <dbReference type="NCBI Taxonomy" id="69974"/>
    <lineage>
        <taxon>Bacteria</taxon>
        <taxon>Pseudomonadati</taxon>
        <taxon>Pseudomonadota</taxon>
        <taxon>Alphaproteobacteria</taxon>
        <taxon>Hyphomicrobiales</taxon>
        <taxon>Phyllobacteriaceae</taxon>
        <taxon>Mesorhizobium</taxon>
    </lineage>
</organism>
<sequence>MDIFERAARKKFRFPSIKGDLTVEQLWDLPLVAGSGITRDVKFDLETVGRGILTELKGVTEDSLVNVNPDPRKGELEAKLDIIKHIIAVKQKEAADAQAAAARAEKRRKLVDAIASKEDEALSKASKEELLKQLEEMDKAAA</sequence>
<gene>
    <name evidence="1" type="ORF">MPL3356_60535</name>
</gene>
<dbReference type="AlphaFoldDB" id="A0A090EF62"/>
<keyword evidence="2" id="KW-1185">Reference proteome</keyword>
<dbReference type="Proteomes" id="UP000045285">
    <property type="component" value="Unassembled WGS sequence"/>
</dbReference>